<dbReference type="InterPro" id="IPR004638">
    <property type="entry name" value="EmrB-like"/>
</dbReference>
<dbReference type="CDD" id="cd17503">
    <property type="entry name" value="MFS_LmrB_MDR_like"/>
    <property type="match status" value="1"/>
</dbReference>
<dbReference type="PANTHER" id="PTHR42718">
    <property type="entry name" value="MAJOR FACILITATOR SUPERFAMILY MULTIDRUG TRANSPORTER MFSC"/>
    <property type="match status" value="1"/>
</dbReference>
<dbReference type="NCBIfam" id="TIGR00711">
    <property type="entry name" value="efflux_EmrB"/>
    <property type="match status" value="1"/>
</dbReference>
<evidence type="ECO:0000313" key="12">
    <source>
        <dbReference type="Proteomes" id="UP001501251"/>
    </source>
</evidence>
<sequence length="505" mass="52946">MLSPQLDSPAKPAAAAPGRTPAVIRLLVLATFVVILNETIMINAIPRLMEALHITEQTAQWLSTAFMLTMAAVIPITGWFLQRVSTRSAYSTAMGLFLLGTALAAVAPSFEVLLGARIIQASGTAVMMPLLMTTLMQVVPESDRGRVMGTVSLAISVAPAMGPTVSGVILQFGSWRLLFAVVLPIAAVITWRGLKQLKNVGEPEFSTVDWLSVVTAAAGFGGLVYGLSRFEGGDVRVAAAIVAAGLAAIAVFVFRQLSLQKRGVPLLDLRTLRHRTYTVALILMSVAFMAMLGSMILLPLYLQNVRGLSALETGLLVMPGGLAMGLLGPVIGRLFDRFGGRVLVIPGALAITLALAGFTQITMSMPFWQLLGLHALLMVGLAATFTPVFTLGLGAVPPPLYSHASSILSTLQQVAAAIGTALVITVMSARADSLRSAGATELLANLGGMRLAFIISAVLSVAVVITAVILPARADKADERADNADERADNADEIEGQGTQPMASV</sequence>
<feature type="transmembrane region" description="Helical" evidence="9">
    <location>
        <begin position="26"/>
        <end position="49"/>
    </location>
</feature>
<comment type="similarity">
    <text evidence="2">Belongs to the major facilitator superfamily. EmrB family.</text>
</comment>
<dbReference type="Gene3D" id="1.20.1250.20">
    <property type="entry name" value="MFS general substrate transporter like domains"/>
    <property type="match status" value="1"/>
</dbReference>
<evidence type="ECO:0000256" key="4">
    <source>
        <dbReference type="ARBA" id="ARBA00022475"/>
    </source>
</evidence>
<comment type="caution">
    <text evidence="11">The sequence shown here is derived from an EMBL/GenBank/DDBJ whole genome shotgun (WGS) entry which is preliminary data.</text>
</comment>
<keyword evidence="3" id="KW-0813">Transport</keyword>
<feature type="compositionally biased region" description="Basic and acidic residues" evidence="8">
    <location>
        <begin position="479"/>
        <end position="490"/>
    </location>
</feature>
<evidence type="ECO:0000256" key="6">
    <source>
        <dbReference type="ARBA" id="ARBA00022989"/>
    </source>
</evidence>
<feature type="transmembrane region" description="Helical" evidence="9">
    <location>
        <begin position="367"/>
        <end position="393"/>
    </location>
</feature>
<evidence type="ECO:0000256" key="7">
    <source>
        <dbReference type="ARBA" id="ARBA00023136"/>
    </source>
</evidence>
<gene>
    <name evidence="11" type="ORF">GCM10022252_07760</name>
</gene>
<feature type="transmembrane region" description="Helical" evidence="9">
    <location>
        <begin position="175"/>
        <end position="194"/>
    </location>
</feature>
<dbReference type="InterPro" id="IPR036259">
    <property type="entry name" value="MFS_trans_sf"/>
</dbReference>
<dbReference type="SUPFAM" id="SSF103473">
    <property type="entry name" value="MFS general substrate transporter"/>
    <property type="match status" value="1"/>
</dbReference>
<feature type="transmembrane region" description="Helical" evidence="9">
    <location>
        <begin position="88"/>
        <end position="106"/>
    </location>
</feature>
<evidence type="ECO:0000313" key="11">
    <source>
        <dbReference type="EMBL" id="GAA4182229.1"/>
    </source>
</evidence>
<keyword evidence="5 9" id="KW-0812">Transmembrane</keyword>
<feature type="transmembrane region" description="Helical" evidence="9">
    <location>
        <begin position="237"/>
        <end position="257"/>
    </location>
</feature>
<dbReference type="Proteomes" id="UP001501251">
    <property type="component" value="Unassembled WGS sequence"/>
</dbReference>
<protein>
    <submittedName>
        <fullName evidence="11">MDR family MFS transporter</fullName>
    </submittedName>
</protein>
<name>A0ABP8ADM3_9ACTN</name>
<accession>A0ABP8ADM3</accession>
<evidence type="ECO:0000256" key="2">
    <source>
        <dbReference type="ARBA" id="ARBA00008537"/>
    </source>
</evidence>
<dbReference type="InterPro" id="IPR020846">
    <property type="entry name" value="MFS_dom"/>
</dbReference>
<dbReference type="EMBL" id="BAABAQ010000001">
    <property type="protein sequence ID" value="GAA4182229.1"/>
    <property type="molecule type" value="Genomic_DNA"/>
</dbReference>
<feature type="domain" description="Major facilitator superfamily (MFS) profile" evidence="10">
    <location>
        <begin position="23"/>
        <end position="475"/>
    </location>
</feature>
<feature type="transmembrane region" description="Helical" evidence="9">
    <location>
        <begin position="206"/>
        <end position="225"/>
    </location>
</feature>
<feature type="transmembrane region" description="Helical" evidence="9">
    <location>
        <begin position="414"/>
        <end position="431"/>
    </location>
</feature>
<dbReference type="Gene3D" id="1.20.1720.10">
    <property type="entry name" value="Multidrug resistance protein D"/>
    <property type="match status" value="1"/>
</dbReference>
<evidence type="ECO:0000256" key="3">
    <source>
        <dbReference type="ARBA" id="ARBA00022448"/>
    </source>
</evidence>
<evidence type="ECO:0000256" key="5">
    <source>
        <dbReference type="ARBA" id="ARBA00022692"/>
    </source>
</evidence>
<evidence type="ECO:0000256" key="1">
    <source>
        <dbReference type="ARBA" id="ARBA00004651"/>
    </source>
</evidence>
<keyword evidence="4" id="KW-1003">Cell membrane</keyword>
<evidence type="ECO:0000256" key="8">
    <source>
        <dbReference type="SAM" id="MobiDB-lite"/>
    </source>
</evidence>
<feature type="transmembrane region" description="Helical" evidence="9">
    <location>
        <begin position="61"/>
        <end position="81"/>
    </location>
</feature>
<dbReference type="PRINTS" id="PR01036">
    <property type="entry name" value="TCRTETB"/>
</dbReference>
<dbReference type="RefSeq" id="WP_344914974.1">
    <property type="nucleotide sequence ID" value="NZ_BAABAQ010000001.1"/>
</dbReference>
<reference evidence="12" key="1">
    <citation type="journal article" date="2019" name="Int. J. Syst. Evol. Microbiol.">
        <title>The Global Catalogue of Microorganisms (GCM) 10K type strain sequencing project: providing services to taxonomists for standard genome sequencing and annotation.</title>
        <authorList>
            <consortium name="The Broad Institute Genomics Platform"/>
            <consortium name="The Broad Institute Genome Sequencing Center for Infectious Disease"/>
            <person name="Wu L."/>
            <person name="Ma J."/>
        </authorList>
    </citation>
    <scope>NUCLEOTIDE SEQUENCE [LARGE SCALE GENOMIC DNA]</scope>
    <source>
        <strain evidence="12">JCM 17388</strain>
    </source>
</reference>
<proteinExistence type="inferred from homology"/>
<feature type="region of interest" description="Disordered" evidence="8">
    <location>
        <begin position="479"/>
        <end position="505"/>
    </location>
</feature>
<keyword evidence="6 9" id="KW-1133">Transmembrane helix</keyword>
<dbReference type="Pfam" id="PF07690">
    <property type="entry name" value="MFS_1"/>
    <property type="match status" value="1"/>
</dbReference>
<feature type="transmembrane region" description="Helical" evidence="9">
    <location>
        <begin position="314"/>
        <end position="335"/>
    </location>
</feature>
<evidence type="ECO:0000259" key="10">
    <source>
        <dbReference type="PROSITE" id="PS50850"/>
    </source>
</evidence>
<feature type="transmembrane region" description="Helical" evidence="9">
    <location>
        <begin position="278"/>
        <end position="302"/>
    </location>
</feature>
<dbReference type="InterPro" id="IPR011701">
    <property type="entry name" value="MFS"/>
</dbReference>
<dbReference type="PANTHER" id="PTHR42718:SF9">
    <property type="entry name" value="MAJOR FACILITATOR SUPERFAMILY MULTIDRUG TRANSPORTER MFSC"/>
    <property type="match status" value="1"/>
</dbReference>
<feature type="transmembrane region" description="Helical" evidence="9">
    <location>
        <begin position="451"/>
        <end position="470"/>
    </location>
</feature>
<dbReference type="PROSITE" id="PS50850">
    <property type="entry name" value="MFS"/>
    <property type="match status" value="1"/>
</dbReference>
<feature type="transmembrane region" description="Helical" evidence="9">
    <location>
        <begin position="118"/>
        <end position="139"/>
    </location>
</feature>
<keyword evidence="7 9" id="KW-0472">Membrane</keyword>
<comment type="subcellular location">
    <subcellularLocation>
        <location evidence="1">Cell membrane</location>
        <topology evidence="1">Multi-pass membrane protein</topology>
    </subcellularLocation>
</comment>
<feature type="transmembrane region" description="Helical" evidence="9">
    <location>
        <begin position="342"/>
        <end position="361"/>
    </location>
</feature>
<evidence type="ECO:0000256" key="9">
    <source>
        <dbReference type="SAM" id="Phobius"/>
    </source>
</evidence>
<keyword evidence="12" id="KW-1185">Reference proteome</keyword>
<organism evidence="11 12">
    <name type="scientific">Streptosporangium oxazolinicum</name>
    <dbReference type="NCBI Taxonomy" id="909287"/>
    <lineage>
        <taxon>Bacteria</taxon>
        <taxon>Bacillati</taxon>
        <taxon>Actinomycetota</taxon>
        <taxon>Actinomycetes</taxon>
        <taxon>Streptosporangiales</taxon>
        <taxon>Streptosporangiaceae</taxon>
        <taxon>Streptosporangium</taxon>
    </lineage>
</organism>